<reference evidence="1" key="1">
    <citation type="submission" date="2022-11" db="EMBL/GenBank/DDBJ databases">
        <authorList>
            <person name="Mifsud CO J."/>
            <person name="Holmes C E."/>
            <person name="Gallagher V R."/>
            <person name="Geoghegan L J."/>
        </authorList>
    </citation>
    <scope>NUCLEOTIDE SEQUENCE</scope>
</reference>
<organism evidence="1">
    <name type="scientific">Oxera neriifolia associated virus</name>
    <dbReference type="NCBI Taxonomy" id="2933183"/>
    <lineage>
        <taxon>Viruses</taxon>
    </lineage>
</organism>
<dbReference type="InterPro" id="IPR001337">
    <property type="entry name" value="TMV-like_coat"/>
</dbReference>
<dbReference type="EMBL" id="OX380366">
    <property type="protein sequence ID" value="CAI5383847.1"/>
    <property type="molecule type" value="Genomic_DNA"/>
</dbReference>
<protein>
    <submittedName>
        <fullName evidence="1">Uncharacterized protein</fullName>
    </submittedName>
</protein>
<dbReference type="GO" id="GO:0005198">
    <property type="term" value="F:structural molecule activity"/>
    <property type="evidence" value="ECO:0007669"/>
    <property type="project" value="InterPro"/>
</dbReference>
<dbReference type="SUPFAM" id="SSF47195">
    <property type="entry name" value="TMV-like viral coat proteins"/>
    <property type="match status" value="1"/>
</dbReference>
<evidence type="ECO:0000313" key="1">
    <source>
        <dbReference type="EMBL" id="CAI5383847.1"/>
    </source>
</evidence>
<dbReference type="InterPro" id="IPR036417">
    <property type="entry name" value="TMV-like_coat_sf"/>
</dbReference>
<dbReference type="GO" id="GO:0019028">
    <property type="term" value="C:viral capsid"/>
    <property type="evidence" value="ECO:0007669"/>
    <property type="project" value="InterPro"/>
</dbReference>
<sequence>MFTLLSSGPDPPQISNIPQNSHFSINLNTTEPSGWLTLLVRELIVRDRSLLTESLENLRRENPSQTVVLLDVLGKSSSNNSKFRGPYLWSPVFKTFYGSIQFVDLNMPISTSVNNMFETFMEKHGLTESTIKALPDPYSEVQPSVTLHAVETSSTQPSYFTVDPNALDPITPIANPSHYTPTSKIRFLRQLPWVDLSHIRLWLTQAQTVDFHVKEIRRSLVIRMSQLFHFQSPFDQYHRFPINGWFVDLASEAFTKVLNQILGCLNCKYTSSISEETISLYYELLTQLNEILLRETADSVFDRFTFEKTFELTWTDGTDRRSQNQHHVRPINYGKSTPIAQVDFVEKLSNLPL</sequence>
<accession>A0A9C7LLL4</accession>
<proteinExistence type="predicted"/>
<name>A0A9C7LLL4_9VIRU</name>
<dbReference type="Gene3D" id="1.20.120.70">
    <property type="entry name" value="Tobacco mosaic virus-like, coat protein"/>
    <property type="match status" value="1"/>
</dbReference>
<dbReference type="Pfam" id="PF00721">
    <property type="entry name" value="TMV_coat"/>
    <property type="match status" value="1"/>
</dbReference>
<gene>
    <name evidence="1" type="primary">hypothetical protein 1</name>
</gene>